<evidence type="ECO:0000256" key="2">
    <source>
        <dbReference type="SAM" id="Phobius"/>
    </source>
</evidence>
<feature type="region of interest" description="Disordered" evidence="1">
    <location>
        <begin position="33"/>
        <end position="74"/>
    </location>
</feature>
<keyword evidence="2" id="KW-0812">Transmembrane</keyword>
<comment type="caution">
    <text evidence="3">The sequence shown here is derived from an EMBL/GenBank/DDBJ whole genome shotgun (WGS) entry which is preliminary data.</text>
</comment>
<dbReference type="RefSeq" id="WP_196201999.1">
    <property type="nucleotide sequence ID" value="NZ_JADPUN010000156.1"/>
</dbReference>
<protein>
    <submittedName>
        <fullName evidence="3">Uncharacterized protein</fullName>
    </submittedName>
</protein>
<gene>
    <name evidence="3" type="ORF">I0C86_15850</name>
</gene>
<reference evidence="3 4" key="1">
    <citation type="submission" date="2020-11" db="EMBL/GenBank/DDBJ databases">
        <title>A novel isolate from a Black sea contaminated sediment with potential to produce alkanes: Plantactinospora alkalitolerans sp. nov.</title>
        <authorList>
            <person name="Carro L."/>
            <person name="Veyisoglu A."/>
            <person name="Guven K."/>
            <person name="Schumann P."/>
            <person name="Klenk H.-P."/>
            <person name="Sahin N."/>
        </authorList>
    </citation>
    <scope>NUCLEOTIDE SEQUENCE [LARGE SCALE GENOMIC DNA]</scope>
    <source>
        <strain evidence="3 4">S1510</strain>
    </source>
</reference>
<dbReference type="Proteomes" id="UP000638560">
    <property type="component" value="Unassembled WGS sequence"/>
</dbReference>
<evidence type="ECO:0000256" key="1">
    <source>
        <dbReference type="SAM" id="MobiDB-lite"/>
    </source>
</evidence>
<evidence type="ECO:0000313" key="4">
    <source>
        <dbReference type="Proteomes" id="UP000638560"/>
    </source>
</evidence>
<evidence type="ECO:0000313" key="3">
    <source>
        <dbReference type="EMBL" id="MBF9130421.1"/>
    </source>
</evidence>
<feature type="transmembrane region" description="Helical" evidence="2">
    <location>
        <begin position="12"/>
        <end position="30"/>
    </location>
</feature>
<accession>A0ABS0GW58</accession>
<name>A0ABS0GW58_9ACTN</name>
<keyword evidence="2" id="KW-0472">Membrane</keyword>
<dbReference type="EMBL" id="JADPUN010000156">
    <property type="protein sequence ID" value="MBF9130421.1"/>
    <property type="molecule type" value="Genomic_DNA"/>
</dbReference>
<sequence>MTSRFDLPVRAAVLLTIAAVAILAGLLLFTDPPGTAPDRQVPVPGDTVPASESTATVPVDTGTPAGDDGEIPRA</sequence>
<keyword evidence="4" id="KW-1185">Reference proteome</keyword>
<keyword evidence="2" id="KW-1133">Transmembrane helix</keyword>
<proteinExistence type="predicted"/>
<organism evidence="3 4">
    <name type="scientific">Plantactinospora alkalitolerans</name>
    <dbReference type="NCBI Taxonomy" id="2789879"/>
    <lineage>
        <taxon>Bacteria</taxon>
        <taxon>Bacillati</taxon>
        <taxon>Actinomycetota</taxon>
        <taxon>Actinomycetes</taxon>
        <taxon>Micromonosporales</taxon>
        <taxon>Micromonosporaceae</taxon>
        <taxon>Plantactinospora</taxon>
    </lineage>
</organism>